<proteinExistence type="predicted"/>
<accession>A0A0D8XU76</accession>
<organism evidence="1 2">
    <name type="scientific">Dictyocaulus viviparus</name>
    <name type="common">Bovine lungworm</name>
    <dbReference type="NCBI Taxonomy" id="29172"/>
    <lineage>
        <taxon>Eukaryota</taxon>
        <taxon>Metazoa</taxon>
        <taxon>Ecdysozoa</taxon>
        <taxon>Nematoda</taxon>
        <taxon>Chromadorea</taxon>
        <taxon>Rhabditida</taxon>
        <taxon>Rhabditina</taxon>
        <taxon>Rhabditomorpha</taxon>
        <taxon>Strongyloidea</taxon>
        <taxon>Metastrongylidae</taxon>
        <taxon>Dictyocaulus</taxon>
    </lineage>
</organism>
<protein>
    <submittedName>
        <fullName evidence="1">Uncharacterized protein</fullName>
    </submittedName>
</protein>
<reference evidence="2" key="2">
    <citation type="journal article" date="2016" name="Sci. Rep.">
        <title>Dictyocaulus viviparus genome, variome and transcriptome elucidate lungworm biology and support future intervention.</title>
        <authorList>
            <person name="McNulty S.N."/>
            <person name="Strube C."/>
            <person name="Rosa B.A."/>
            <person name="Martin J.C."/>
            <person name="Tyagi R."/>
            <person name="Choi Y.J."/>
            <person name="Wang Q."/>
            <person name="Hallsworth Pepin K."/>
            <person name="Zhang X."/>
            <person name="Ozersky P."/>
            <person name="Wilson R.K."/>
            <person name="Sternberg P.W."/>
            <person name="Gasser R.B."/>
            <person name="Mitreva M."/>
        </authorList>
    </citation>
    <scope>NUCLEOTIDE SEQUENCE [LARGE SCALE GENOMIC DNA]</scope>
    <source>
        <strain evidence="2">HannoverDv2000</strain>
    </source>
</reference>
<keyword evidence="2" id="KW-1185">Reference proteome</keyword>
<evidence type="ECO:0000313" key="1">
    <source>
        <dbReference type="EMBL" id="KJH47299.1"/>
    </source>
</evidence>
<sequence length="38" mass="4185">MANDTILVARMQLCDSPPIYRRSLSGVKHLSSVLTIVV</sequence>
<reference evidence="1 2" key="1">
    <citation type="submission" date="2013-11" db="EMBL/GenBank/DDBJ databases">
        <title>Draft genome of the bovine lungworm Dictyocaulus viviparus.</title>
        <authorList>
            <person name="Mitreva M."/>
        </authorList>
    </citation>
    <scope>NUCLEOTIDE SEQUENCE [LARGE SCALE GENOMIC DNA]</scope>
    <source>
        <strain evidence="1 2">HannoverDv2000</strain>
    </source>
</reference>
<dbReference type="AlphaFoldDB" id="A0A0D8XU76"/>
<name>A0A0D8XU76_DICVI</name>
<dbReference type="EMBL" id="KN716313">
    <property type="protein sequence ID" value="KJH47299.1"/>
    <property type="molecule type" value="Genomic_DNA"/>
</dbReference>
<gene>
    <name evidence="1" type="ORF">DICVIV_06600</name>
</gene>
<dbReference type="Proteomes" id="UP000053766">
    <property type="component" value="Unassembled WGS sequence"/>
</dbReference>
<evidence type="ECO:0000313" key="2">
    <source>
        <dbReference type="Proteomes" id="UP000053766"/>
    </source>
</evidence>